<evidence type="ECO:0000313" key="10">
    <source>
        <dbReference type="EMBL" id="RSN75931.1"/>
    </source>
</evidence>
<name>A0A3R9X5L5_9CREN</name>
<dbReference type="EMBL" id="RXII01000046">
    <property type="protein sequence ID" value="RZN62474.1"/>
    <property type="molecule type" value="Genomic_DNA"/>
</dbReference>
<keyword evidence="3 8" id="KW-0812">Transmembrane</keyword>
<feature type="transmembrane region" description="Helical" evidence="8">
    <location>
        <begin position="182"/>
        <end position="205"/>
    </location>
</feature>
<evidence type="ECO:0000259" key="9">
    <source>
        <dbReference type="Pfam" id="PF02163"/>
    </source>
</evidence>
<dbReference type="EMBL" id="RCOS01000066">
    <property type="protein sequence ID" value="RSN75931.1"/>
    <property type="molecule type" value="Genomic_DNA"/>
</dbReference>
<evidence type="ECO:0000256" key="2">
    <source>
        <dbReference type="ARBA" id="ARBA00022670"/>
    </source>
</evidence>
<evidence type="ECO:0000313" key="12">
    <source>
        <dbReference type="Proteomes" id="UP000277582"/>
    </source>
</evidence>
<dbReference type="CDD" id="cd06160">
    <property type="entry name" value="S2P-M50_like_2"/>
    <property type="match status" value="1"/>
</dbReference>
<dbReference type="InterPro" id="IPR044838">
    <property type="entry name" value="EGY1-like"/>
</dbReference>
<dbReference type="PANTHER" id="PTHR31412:SF0">
    <property type="entry name" value="ZINC METALLOPROTEASE EGY1, CHLOROPLASTIC-RELATED"/>
    <property type="match status" value="1"/>
</dbReference>
<feature type="transmembrane region" description="Helical" evidence="8">
    <location>
        <begin position="292"/>
        <end position="317"/>
    </location>
</feature>
<dbReference type="Proteomes" id="UP000277582">
    <property type="component" value="Unassembled WGS sequence"/>
</dbReference>
<keyword evidence="12" id="KW-1185">Reference proteome</keyword>
<evidence type="ECO:0000256" key="3">
    <source>
        <dbReference type="ARBA" id="ARBA00022692"/>
    </source>
</evidence>
<evidence type="ECO:0000256" key="4">
    <source>
        <dbReference type="ARBA" id="ARBA00022801"/>
    </source>
</evidence>
<keyword evidence="5" id="KW-0809">Transit peptide</keyword>
<feature type="transmembrane region" description="Helical" evidence="8">
    <location>
        <begin position="83"/>
        <end position="102"/>
    </location>
</feature>
<keyword evidence="2 10" id="KW-0645">Protease</keyword>
<dbReference type="PANTHER" id="PTHR31412">
    <property type="entry name" value="ZINC METALLOPROTEASE EGY1"/>
    <property type="match status" value="1"/>
</dbReference>
<evidence type="ECO:0000256" key="5">
    <source>
        <dbReference type="ARBA" id="ARBA00022946"/>
    </source>
</evidence>
<dbReference type="GO" id="GO:0016020">
    <property type="term" value="C:membrane"/>
    <property type="evidence" value="ECO:0007669"/>
    <property type="project" value="UniProtKB-SubCell"/>
</dbReference>
<evidence type="ECO:0000256" key="8">
    <source>
        <dbReference type="SAM" id="Phobius"/>
    </source>
</evidence>
<feature type="transmembrane region" description="Helical" evidence="8">
    <location>
        <begin position="247"/>
        <end position="271"/>
    </location>
</feature>
<dbReference type="GO" id="GO:0006508">
    <property type="term" value="P:proteolysis"/>
    <property type="evidence" value="ECO:0007669"/>
    <property type="project" value="UniProtKB-KW"/>
</dbReference>
<dbReference type="OrthoDB" id="19110at2157"/>
<comment type="caution">
    <text evidence="10">The sequence shown here is derived from an EMBL/GenBank/DDBJ whole genome shotgun (WGS) entry which is preliminary data.</text>
</comment>
<dbReference type="Proteomes" id="UP000316217">
    <property type="component" value="Unassembled WGS sequence"/>
</dbReference>
<reference evidence="10 12" key="1">
    <citation type="submission" date="2018-10" db="EMBL/GenBank/DDBJ databases">
        <title>Co-occurring genomic capacity for anaerobic methane metabolism and dissimilatory sulfite reduction discovered in the Korarchaeota.</title>
        <authorList>
            <person name="Mckay L.J."/>
            <person name="Dlakic M."/>
            <person name="Fields M.W."/>
            <person name="Delmont T.O."/>
            <person name="Eren A.M."/>
            <person name="Jay Z.J."/>
            <person name="Klingelsmith K.B."/>
            <person name="Rusch D.B."/>
            <person name="Inskeep W.P."/>
        </authorList>
    </citation>
    <scope>NUCLEOTIDE SEQUENCE [LARGE SCALE GENOMIC DNA]</scope>
    <source>
        <strain evidence="10 12">MDKW</strain>
    </source>
</reference>
<feature type="domain" description="Peptidase M50" evidence="9">
    <location>
        <begin position="126"/>
        <end position="301"/>
    </location>
</feature>
<evidence type="ECO:0000256" key="7">
    <source>
        <dbReference type="ARBA" id="ARBA00023136"/>
    </source>
</evidence>
<dbReference type="RefSeq" id="WP_125670968.1">
    <property type="nucleotide sequence ID" value="NZ_RCOS01000066.1"/>
</dbReference>
<gene>
    <name evidence="10" type="ORF">D6D85_05185</name>
    <name evidence="11" type="ORF">EF810_02655</name>
</gene>
<reference evidence="11 13" key="2">
    <citation type="journal article" date="2019" name="Nat. Microbiol.">
        <title>Wide diversity of methane and short-chain alkane metabolisms in uncultured archaea.</title>
        <authorList>
            <person name="Borrel G."/>
            <person name="Adam P.S."/>
            <person name="McKay L.J."/>
            <person name="Chen L.X."/>
            <person name="Sierra-Garcia I.N."/>
            <person name="Sieber C.M."/>
            <person name="Letourneur Q."/>
            <person name="Ghozlane A."/>
            <person name="Andersen G.L."/>
            <person name="Li W.J."/>
            <person name="Hallam S.J."/>
            <person name="Muyzer G."/>
            <person name="de Oliveira V.M."/>
            <person name="Inskeep W.P."/>
            <person name="Banfield J.F."/>
            <person name="Gribaldo S."/>
        </authorList>
    </citation>
    <scope>NUCLEOTIDE SEQUENCE [LARGE SCALE GENOMIC DNA]</scope>
    <source>
        <strain evidence="11">NM4</strain>
    </source>
</reference>
<evidence type="ECO:0000313" key="11">
    <source>
        <dbReference type="EMBL" id="RZN62474.1"/>
    </source>
</evidence>
<feature type="transmembrane region" description="Helical" evidence="8">
    <location>
        <begin position="337"/>
        <end position="353"/>
    </location>
</feature>
<keyword evidence="4" id="KW-0378">Hydrolase</keyword>
<keyword evidence="6 8" id="KW-1133">Transmembrane helix</keyword>
<protein>
    <submittedName>
        <fullName evidence="10">Site-2 protease family protein</fullName>
    </submittedName>
</protein>
<evidence type="ECO:0000256" key="6">
    <source>
        <dbReference type="ARBA" id="ARBA00022989"/>
    </source>
</evidence>
<dbReference type="AlphaFoldDB" id="A0A3R9X5L5"/>
<dbReference type="Pfam" id="PF02163">
    <property type="entry name" value="Peptidase_M50"/>
    <property type="match status" value="1"/>
</dbReference>
<evidence type="ECO:0000256" key="1">
    <source>
        <dbReference type="ARBA" id="ARBA00004141"/>
    </source>
</evidence>
<comment type="subcellular location">
    <subcellularLocation>
        <location evidence="1">Membrane</location>
        <topology evidence="1">Multi-pass membrane protein</topology>
    </subcellularLocation>
</comment>
<evidence type="ECO:0000313" key="13">
    <source>
        <dbReference type="Proteomes" id="UP000316217"/>
    </source>
</evidence>
<sequence>MTFDELTVRVHSLFAVKDYYLVPDGAEYIVAEENEDKMRENFLSLMRFCQERGYIPRMFRYGNEVHIRVIRYPIIQGYNWKRALLLFLATIGTVMFSGYLLSSGTAKLLSELNVPFDITSQAILYSLGLLLILGIHEAGHMISKLKWGGTTELPYFIPFIPPWGTLGAVIASRKIPANRDELMDLGISGPVAGFLVALVVSFLGIMTSSYVPEDVAKRWTQSGEVSELPMPLVTVIMERMLGSHEGVLLLSPLAISGVIGLIITFLNLLPVSQLDGGHVIYSLIRDDKKRMIVSLASLMLAFMISPAMALFLAFFMIFLPHPPPLDECTGISRRKKVIGGLAYAFILIMCLPIP</sequence>
<dbReference type="GO" id="GO:0008233">
    <property type="term" value="F:peptidase activity"/>
    <property type="evidence" value="ECO:0007669"/>
    <property type="project" value="UniProtKB-KW"/>
</dbReference>
<dbReference type="InterPro" id="IPR008915">
    <property type="entry name" value="Peptidase_M50"/>
</dbReference>
<keyword evidence="7 8" id="KW-0472">Membrane</keyword>
<accession>A0A3R9X5L5</accession>
<organism evidence="10 12">
    <name type="scientific">Candidatus Methanodesulfokora washburnensis</name>
    <dbReference type="NCBI Taxonomy" id="2478471"/>
    <lineage>
        <taxon>Archaea</taxon>
        <taxon>Thermoproteota</taxon>
        <taxon>Candidatus Korarchaeia</taxon>
        <taxon>Candidatus Korarchaeia incertae sedis</taxon>
        <taxon>Candidatus Methanodesulfokora</taxon>
    </lineage>
</organism>
<proteinExistence type="predicted"/>